<protein>
    <recommendedName>
        <fullName evidence="1">Prion-inhibition and propagation HeLo domain-containing protein</fullName>
    </recommendedName>
</protein>
<comment type="caution">
    <text evidence="2">The sequence shown here is derived from an EMBL/GenBank/DDBJ whole genome shotgun (WGS) entry which is preliminary data.</text>
</comment>
<organism evidence="2 3">
    <name type="scientific">Chaetomium fimeti</name>
    <dbReference type="NCBI Taxonomy" id="1854472"/>
    <lineage>
        <taxon>Eukaryota</taxon>
        <taxon>Fungi</taxon>
        <taxon>Dikarya</taxon>
        <taxon>Ascomycota</taxon>
        <taxon>Pezizomycotina</taxon>
        <taxon>Sordariomycetes</taxon>
        <taxon>Sordariomycetidae</taxon>
        <taxon>Sordariales</taxon>
        <taxon>Chaetomiaceae</taxon>
        <taxon>Chaetomium</taxon>
    </lineage>
</organism>
<dbReference type="InterPro" id="IPR038305">
    <property type="entry name" value="HeLo_sf"/>
</dbReference>
<dbReference type="Proteomes" id="UP001278766">
    <property type="component" value="Unassembled WGS sequence"/>
</dbReference>
<dbReference type="EMBL" id="JAUEPN010000003">
    <property type="protein sequence ID" value="KAK3297933.1"/>
    <property type="molecule type" value="Genomic_DNA"/>
</dbReference>
<evidence type="ECO:0000313" key="2">
    <source>
        <dbReference type="EMBL" id="KAK3297933.1"/>
    </source>
</evidence>
<name>A0AAE0LUG1_9PEZI</name>
<reference evidence="2" key="2">
    <citation type="submission" date="2023-06" db="EMBL/GenBank/DDBJ databases">
        <authorList>
            <consortium name="Lawrence Berkeley National Laboratory"/>
            <person name="Haridas S."/>
            <person name="Hensen N."/>
            <person name="Bonometti L."/>
            <person name="Westerberg I."/>
            <person name="Brannstrom I.O."/>
            <person name="Guillou S."/>
            <person name="Cros-Aarteil S."/>
            <person name="Calhoun S."/>
            <person name="Kuo A."/>
            <person name="Mondo S."/>
            <person name="Pangilinan J."/>
            <person name="Riley R."/>
            <person name="Labutti K."/>
            <person name="Andreopoulos B."/>
            <person name="Lipzen A."/>
            <person name="Chen C."/>
            <person name="Yanf M."/>
            <person name="Daum C."/>
            <person name="Ng V."/>
            <person name="Clum A."/>
            <person name="Steindorff A."/>
            <person name="Ohm R."/>
            <person name="Martin F."/>
            <person name="Silar P."/>
            <person name="Natvig D."/>
            <person name="Lalanne C."/>
            <person name="Gautier V."/>
            <person name="Ament-Velasquez S.L."/>
            <person name="Kruys A."/>
            <person name="Hutchinson M.I."/>
            <person name="Powell A.J."/>
            <person name="Barry K."/>
            <person name="Miller A.N."/>
            <person name="Grigoriev I.V."/>
            <person name="Debuchy R."/>
            <person name="Gladieux P."/>
            <person name="Thoren M.H."/>
            <person name="Johannesson H."/>
        </authorList>
    </citation>
    <scope>NUCLEOTIDE SEQUENCE</scope>
    <source>
        <strain evidence="2">CBS 168.71</strain>
    </source>
</reference>
<dbReference type="InterPro" id="IPR029498">
    <property type="entry name" value="HeLo_dom"/>
</dbReference>
<keyword evidence="3" id="KW-1185">Reference proteome</keyword>
<evidence type="ECO:0000313" key="3">
    <source>
        <dbReference type="Proteomes" id="UP001278766"/>
    </source>
</evidence>
<accession>A0AAE0LUG1</accession>
<evidence type="ECO:0000259" key="1">
    <source>
        <dbReference type="Pfam" id="PF14479"/>
    </source>
</evidence>
<reference evidence="2" key="1">
    <citation type="journal article" date="2023" name="Mol. Phylogenet. Evol.">
        <title>Genome-scale phylogeny and comparative genomics of the fungal order Sordariales.</title>
        <authorList>
            <person name="Hensen N."/>
            <person name="Bonometti L."/>
            <person name="Westerberg I."/>
            <person name="Brannstrom I.O."/>
            <person name="Guillou S."/>
            <person name="Cros-Aarteil S."/>
            <person name="Calhoun S."/>
            <person name="Haridas S."/>
            <person name="Kuo A."/>
            <person name="Mondo S."/>
            <person name="Pangilinan J."/>
            <person name="Riley R."/>
            <person name="LaButti K."/>
            <person name="Andreopoulos B."/>
            <person name="Lipzen A."/>
            <person name="Chen C."/>
            <person name="Yan M."/>
            <person name="Daum C."/>
            <person name="Ng V."/>
            <person name="Clum A."/>
            <person name="Steindorff A."/>
            <person name="Ohm R.A."/>
            <person name="Martin F."/>
            <person name="Silar P."/>
            <person name="Natvig D.O."/>
            <person name="Lalanne C."/>
            <person name="Gautier V."/>
            <person name="Ament-Velasquez S.L."/>
            <person name="Kruys A."/>
            <person name="Hutchinson M.I."/>
            <person name="Powell A.J."/>
            <person name="Barry K."/>
            <person name="Miller A.N."/>
            <person name="Grigoriev I.V."/>
            <person name="Debuchy R."/>
            <person name="Gladieux P."/>
            <person name="Hiltunen Thoren M."/>
            <person name="Johannesson H."/>
        </authorList>
    </citation>
    <scope>NUCLEOTIDE SEQUENCE</scope>
    <source>
        <strain evidence="2">CBS 168.71</strain>
    </source>
</reference>
<sequence length="242" mass="26103">MHHPFGLDFKDASLATIFATCVSCFEYALAGQPAGQAALKLSIARLRLTRWGEAVGIYHDGNLGEPEADPDDLKAVEAALVQLIGRFEVLATTNSNDKSILGSVFNQARRSGQPLGPLLKKLDEIACSRGDRQQNPGLLENTRVLKLGERTDLLVQDSSECADTLEEAFPPNGLRQLSREEMAGITDPRSLHVLRVAASGIDHWISPRAGNAIRIYGEQNLGLQVGQLVGGISGSMRFTLGD</sequence>
<dbReference type="Gene3D" id="1.20.120.1020">
    <property type="entry name" value="Prion-inhibition and propagation, HeLo domain"/>
    <property type="match status" value="1"/>
</dbReference>
<dbReference type="AlphaFoldDB" id="A0AAE0LUG1"/>
<feature type="domain" description="Prion-inhibition and propagation HeLo" evidence="1">
    <location>
        <begin position="12"/>
        <end position="194"/>
    </location>
</feature>
<dbReference type="Pfam" id="PF14479">
    <property type="entry name" value="HeLo"/>
    <property type="match status" value="1"/>
</dbReference>
<dbReference type="GeneID" id="87835127"/>
<gene>
    <name evidence="2" type="ORF">B0H64DRAFT_134396</name>
</gene>
<proteinExistence type="predicted"/>
<dbReference type="RefSeq" id="XP_062661447.1">
    <property type="nucleotide sequence ID" value="XM_062798179.1"/>
</dbReference>